<evidence type="ECO:0000313" key="3">
    <source>
        <dbReference type="WBParaSite" id="nRc.2.0.1.t44779-RA"/>
    </source>
</evidence>
<dbReference type="Proteomes" id="UP000887565">
    <property type="component" value="Unplaced"/>
</dbReference>
<feature type="compositionally biased region" description="Basic and acidic residues" evidence="1">
    <location>
        <begin position="62"/>
        <end position="73"/>
    </location>
</feature>
<keyword evidence="2" id="KW-1185">Reference proteome</keyword>
<feature type="region of interest" description="Disordered" evidence="1">
    <location>
        <begin position="62"/>
        <end position="83"/>
    </location>
</feature>
<name>A0A915L0S4_ROMCU</name>
<proteinExistence type="predicted"/>
<protein>
    <submittedName>
        <fullName evidence="3">Uncharacterized protein</fullName>
    </submittedName>
</protein>
<sequence length="83" mass="9380">MCVGYPDIRTDILEKGYPHAGPDLIQAGLEENGQATKIANLCKLGERRQGFRMSAIKWKPKIDHSKEKKKRGELGQWLKSLSD</sequence>
<organism evidence="2 3">
    <name type="scientific">Romanomermis culicivorax</name>
    <name type="common">Nematode worm</name>
    <dbReference type="NCBI Taxonomy" id="13658"/>
    <lineage>
        <taxon>Eukaryota</taxon>
        <taxon>Metazoa</taxon>
        <taxon>Ecdysozoa</taxon>
        <taxon>Nematoda</taxon>
        <taxon>Enoplea</taxon>
        <taxon>Dorylaimia</taxon>
        <taxon>Mermithida</taxon>
        <taxon>Mermithoidea</taxon>
        <taxon>Mermithidae</taxon>
        <taxon>Romanomermis</taxon>
    </lineage>
</organism>
<evidence type="ECO:0000256" key="1">
    <source>
        <dbReference type="SAM" id="MobiDB-lite"/>
    </source>
</evidence>
<dbReference type="WBParaSite" id="nRc.2.0.1.t44779-RA">
    <property type="protein sequence ID" value="nRc.2.0.1.t44779-RA"/>
    <property type="gene ID" value="nRc.2.0.1.g44779"/>
</dbReference>
<evidence type="ECO:0000313" key="2">
    <source>
        <dbReference type="Proteomes" id="UP000887565"/>
    </source>
</evidence>
<dbReference type="AlphaFoldDB" id="A0A915L0S4"/>
<reference evidence="3" key="1">
    <citation type="submission" date="2022-11" db="UniProtKB">
        <authorList>
            <consortium name="WormBaseParasite"/>
        </authorList>
    </citation>
    <scope>IDENTIFICATION</scope>
</reference>
<accession>A0A915L0S4</accession>